<dbReference type="EC" id="2.7.13.3" evidence="2"/>
<organism evidence="13 14">
    <name type="scientific">Neopusillimonas maritima</name>
    <dbReference type="NCBI Taxonomy" id="2026239"/>
    <lineage>
        <taxon>Bacteria</taxon>
        <taxon>Pseudomonadati</taxon>
        <taxon>Pseudomonadota</taxon>
        <taxon>Betaproteobacteria</taxon>
        <taxon>Burkholderiales</taxon>
        <taxon>Alcaligenaceae</taxon>
        <taxon>Neopusillimonas</taxon>
    </lineage>
</organism>
<dbReference type="AlphaFoldDB" id="A0A3A1YPV3"/>
<evidence type="ECO:0000256" key="9">
    <source>
        <dbReference type="ARBA" id="ARBA00058004"/>
    </source>
</evidence>
<gene>
    <name evidence="13" type="ORF">CJP73_14740</name>
</gene>
<keyword evidence="11" id="KW-0472">Membrane</keyword>
<dbReference type="SUPFAM" id="SSF55874">
    <property type="entry name" value="ATPase domain of HSP90 chaperone/DNA topoisomerase II/histidine kinase"/>
    <property type="match status" value="1"/>
</dbReference>
<dbReference type="SMART" id="SM00388">
    <property type="entry name" value="HisKA"/>
    <property type="match status" value="1"/>
</dbReference>
<dbReference type="Proteomes" id="UP000266206">
    <property type="component" value="Unassembled WGS sequence"/>
</dbReference>
<dbReference type="Pfam" id="PF02518">
    <property type="entry name" value="HATPase_c"/>
    <property type="match status" value="1"/>
</dbReference>
<dbReference type="SUPFAM" id="SSF47384">
    <property type="entry name" value="Homodimeric domain of signal transducing histidine kinase"/>
    <property type="match status" value="1"/>
</dbReference>
<dbReference type="RefSeq" id="WP_119516937.1">
    <property type="nucleotide sequence ID" value="NZ_NQYH01000018.1"/>
</dbReference>
<dbReference type="SMART" id="SM00387">
    <property type="entry name" value="HATPase_c"/>
    <property type="match status" value="1"/>
</dbReference>
<keyword evidence="3" id="KW-0597">Phosphoprotein</keyword>
<dbReference type="PROSITE" id="PS50109">
    <property type="entry name" value="HIS_KIN"/>
    <property type="match status" value="1"/>
</dbReference>
<keyword evidence="6" id="KW-0418">Kinase</keyword>
<name>A0A3A1YPV3_9BURK</name>
<evidence type="ECO:0000256" key="3">
    <source>
        <dbReference type="ARBA" id="ARBA00022553"/>
    </source>
</evidence>
<feature type="transmembrane region" description="Helical" evidence="11">
    <location>
        <begin position="33"/>
        <end position="52"/>
    </location>
</feature>
<evidence type="ECO:0000256" key="10">
    <source>
        <dbReference type="ARBA" id="ARBA00070152"/>
    </source>
</evidence>
<dbReference type="InterPro" id="IPR050736">
    <property type="entry name" value="Sensor_HK_Regulatory"/>
</dbReference>
<dbReference type="PRINTS" id="PR00344">
    <property type="entry name" value="BCTRLSENSOR"/>
</dbReference>
<dbReference type="PANTHER" id="PTHR43711:SF1">
    <property type="entry name" value="HISTIDINE KINASE 1"/>
    <property type="match status" value="1"/>
</dbReference>
<evidence type="ECO:0000256" key="2">
    <source>
        <dbReference type="ARBA" id="ARBA00012438"/>
    </source>
</evidence>
<dbReference type="InterPro" id="IPR036890">
    <property type="entry name" value="HATPase_C_sf"/>
</dbReference>
<dbReference type="EMBL" id="NQYH01000018">
    <property type="protein sequence ID" value="RIY39248.1"/>
    <property type="molecule type" value="Genomic_DNA"/>
</dbReference>
<keyword evidence="11" id="KW-1133">Transmembrane helix</keyword>
<evidence type="ECO:0000256" key="8">
    <source>
        <dbReference type="ARBA" id="ARBA00023026"/>
    </source>
</evidence>
<comment type="caution">
    <text evidence="13">The sequence shown here is derived from an EMBL/GenBank/DDBJ whole genome shotgun (WGS) entry which is preliminary data.</text>
</comment>
<feature type="transmembrane region" description="Helical" evidence="11">
    <location>
        <begin position="72"/>
        <end position="91"/>
    </location>
</feature>
<dbReference type="InterPro" id="IPR005467">
    <property type="entry name" value="His_kinase_dom"/>
</dbReference>
<evidence type="ECO:0000256" key="7">
    <source>
        <dbReference type="ARBA" id="ARBA00023012"/>
    </source>
</evidence>
<keyword evidence="8" id="KW-0843">Virulence</keyword>
<evidence type="ECO:0000256" key="6">
    <source>
        <dbReference type="ARBA" id="ARBA00022777"/>
    </source>
</evidence>
<dbReference type="OrthoDB" id="8570858at2"/>
<dbReference type="FunFam" id="3.30.565.10:FF:000010">
    <property type="entry name" value="Sensor histidine kinase RcsC"/>
    <property type="match status" value="1"/>
</dbReference>
<keyword evidence="4" id="KW-0808">Transferase</keyword>
<accession>A0A3A1YPV3</accession>
<dbReference type="Gene3D" id="3.30.565.10">
    <property type="entry name" value="Histidine kinase-like ATPase, C-terminal domain"/>
    <property type="match status" value="1"/>
</dbReference>
<dbReference type="PANTHER" id="PTHR43711">
    <property type="entry name" value="TWO-COMPONENT HISTIDINE KINASE"/>
    <property type="match status" value="1"/>
</dbReference>
<sequence>MANFEAPVRKRKGAFSSPVFTARRSRAVWSPRSRVFTITLVYAMVSIVWIYFSDYALLSLALDQETLARWSVFKGLAFVAVTSALLFWLMWKAFGALEQAYAALRELNGSLEEKVSGRTHELENALNRARDADRLKSAFLATMSHELRTPLNSIIGFTGIVLQGMAGPLTPEQQRQLGMVRGSARHLLDLINDVLDLSKIEAGQLQVRAEAFNISDSAQKVVGFVQPLAEQKGLRLQLEIAPDVGSMYSDRRRMEQILINLLNNAIKFTDEGGAVIQLTLDPAFHVNAQAPSCQALRIQVHDTGIGIKPEDIGTLFQPFSQVDNGLTRAHEGTGLGLAICSRLVKLLGGTITVRSVWSEGTVFTVTLPLEMS</sequence>
<keyword evidence="11" id="KW-0812">Transmembrane</keyword>
<evidence type="ECO:0000256" key="11">
    <source>
        <dbReference type="SAM" id="Phobius"/>
    </source>
</evidence>
<dbReference type="Pfam" id="PF00512">
    <property type="entry name" value="HisKA"/>
    <property type="match status" value="1"/>
</dbReference>
<dbReference type="InterPro" id="IPR004358">
    <property type="entry name" value="Sig_transdc_His_kin-like_C"/>
</dbReference>
<proteinExistence type="predicted"/>
<dbReference type="CDD" id="cd16922">
    <property type="entry name" value="HATPase_EvgS-ArcB-TorS-like"/>
    <property type="match status" value="1"/>
</dbReference>
<feature type="domain" description="Histidine kinase" evidence="12">
    <location>
        <begin position="142"/>
        <end position="371"/>
    </location>
</feature>
<dbReference type="GO" id="GO:0000155">
    <property type="term" value="F:phosphorelay sensor kinase activity"/>
    <property type="evidence" value="ECO:0007669"/>
    <property type="project" value="InterPro"/>
</dbReference>
<comment type="function">
    <text evidence="9">Member of the two-component regulatory system BvgS/BvgA. Phosphorylates BvgA via a four-step phosphorelay in response to environmental signals.</text>
</comment>
<keyword evidence="7" id="KW-0902">Two-component regulatory system</keyword>
<dbReference type="InterPro" id="IPR036097">
    <property type="entry name" value="HisK_dim/P_sf"/>
</dbReference>
<dbReference type="Gene3D" id="1.10.287.130">
    <property type="match status" value="1"/>
</dbReference>
<evidence type="ECO:0000259" key="12">
    <source>
        <dbReference type="PROSITE" id="PS50109"/>
    </source>
</evidence>
<evidence type="ECO:0000256" key="1">
    <source>
        <dbReference type="ARBA" id="ARBA00000085"/>
    </source>
</evidence>
<dbReference type="CDD" id="cd00082">
    <property type="entry name" value="HisKA"/>
    <property type="match status" value="1"/>
</dbReference>
<evidence type="ECO:0000313" key="13">
    <source>
        <dbReference type="EMBL" id="RIY39248.1"/>
    </source>
</evidence>
<reference evidence="13 14" key="1">
    <citation type="submission" date="2017-08" db="EMBL/GenBank/DDBJ databases">
        <title>Pusillimonas indicus sp. nov., a member of the family Alcaligenaceae isolated from surface seawater.</title>
        <authorList>
            <person name="Li J."/>
        </authorList>
    </citation>
    <scope>NUCLEOTIDE SEQUENCE [LARGE SCALE GENOMIC DNA]</scope>
    <source>
        <strain evidence="13 14">L52-1-41</strain>
    </source>
</reference>
<comment type="catalytic activity">
    <reaction evidence="1">
        <text>ATP + protein L-histidine = ADP + protein N-phospho-L-histidine.</text>
        <dbReference type="EC" id="2.7.13.3"/>
    </reaction>
</comment>
<evidence type="ECO:0000256" key="5">
    <source>
        <dbReference type="ARBA" id="ARBA00022729"/>
    </source>
</evidence>
<dbReference type="InterPro" id="IPR003661">
    <property type="entry name" value="HisK_dim/P_dom"/>
</dbReference>
<dbReference type="InterPro" id="IPR003594">
    <property type="entry name" value="HATPase_dom"/>
</dbReference>
<evidence type="ECO:0000313" key="14">
    <source>
        <dbReference type="Proteomes" id="UP000266206"/>
    </source>
</evidence>
<protein>
    <recommendedName>
        <fullName evidence="10">Virulence sensor protein BvgS</fullName>
        <ecNumber evidence="2">2.7.13.3</ecNumber>
    </recommendedName>
</protein>
<keyword evidence="5" id="KW-0732">Signal</keyword>
<evidence type="ECO:0000256" key="4">
    <source>
        <dbReference type="ARBA" id="ARBA00022679"/>
    </source>
</evidence>